<gene>
    <name evidence="2" type="ORF">PFICI_06973</name>
</gene>
<feature type="compositionally biased region" description="Low complexity" evidence="1">
    <location>
        <begin position="650"/>
        <end position="681"/>
    </location>
</feature>
<dbReference type="EMBL" id="KI912112">
    <property type="protein sequence ID" value="ETS81971.1"/>
    <property type="molecule type" value="Genomic_DNA"/>
</dbReference>
<feature type="compositionally biased region" description="Polar residues" evidence="1">
    <location>
        <begin position="51"/>
        <end position="68"/>
    </location>
</feature>
<keyword evidence="3" id="KW-1185">Reference proteome</keyword>
<feature type="compositionally biased region" description="Polar residues" evidence="1">
    <location>
        <begin position="272"/>
        <end position="282"/>
    </location>
</feature>
<dbReference type="OMA" id="DIEPFHL"/>
<feature type="compositionally biased region" description="Basic residues" evidence="1">
    <location>
        <begin position="253"/>
        <end position="268"/>
    </location>
</feature>
<reference evidence="3" key="1">
    <citation type="journal article" date="2015" name="BMC Genomics">
        <title>Genomic and transcriptomic analysis of the endophytic fungus Pestalotiopsis fici reveals its lifestyle and high potential for synthesis of natural products.</title>
        <authorList>
            <person name="Wang X."/>
            <person name="Zhang X."/>
            <person name="Liu L."/>
            <person name="Xiang M."/>
            <person name="Wang W."/>
            <person name="Sun X."/>
            <person name="Che Y."/>
            <person name="Guo L."/>
            <person name="Liu G."/>
            <person name="Guo L."/>
            <person name="Wang C."/>
            <person name="Yin W.B."/>
            <person name="Stadler M."/>
            <person name="Zhang X."/>
            <person name="Liu X."/>
        </authorList>
    </citation>
    <scope>NUCLEOTIDE SEQUENCE [LARGE SCALE GENOMIC DNA]</scope>
    <source>
        <strain evidence="3">W106-1 / CGMCC3.15140</strain>
    </source>
</reference>
<feature type="region of interest" description="Disordered" evidence="1">
    <location>
        <begin position="234"/>
        <end position="325"/>
    </location>
</feature>
<dbReference type="STRING" id="1229662.W3X9X2"/>
<feature type="compositionally biased region" description="Polar residues" evidence="1">
    <location>
        <begin position="682"/>
        <end position="693"/>
    </location>
</feature>
<organism evidence="2 3">
    <name type="scientific">Pestalotiopsis fici (strain W106-1 / CGMCC3.15140)</name>
    <dbReference type="NCBI Taxonomy" id="1229662"/>
    <lineage>
        <taxon>Eukaryota</taxon>
        <taxon>Fungi</taxon>
        <taxon>Dikarya</taxon>
        <taxon>Ascomycota</taxon>
        <taxon>Pezizomycotina</taxon>
        <taxon>Sordariomycetes</taxon>
        <taxon>Xylariomycetidae</taxon>
        <taxon>Amphisphaeriales</taxon>
        <taxon>Sporocadaceae</taxon>
        <taxon>Pestalotiopsis</taxon>
    </lineage>
</organism>
<feature type="compositionally biased region" description="Basic residues" evidence="1">
    <location>
        <begin position="284"/>
        <end position="312"/>
    </location>
</feature>
<feature type="compositionally biased region" description="Basic and acidic residues" evidence="1">
    <location>
        <begin position="14"/>
        <end position="30"/>
    </location>
</feature>
<dbReference type="Proteomes" id="UP000030651">
    <property type="component" value="Unassembled WGS sequence"/>
</dbReference>
<feature type="region of interest" description="Disordered" evidence="1">
    <location>
        <begin position="722"/>
        <end position="762"/>
    </location>
</feature>
<feature type="region of interest" description="Disordered" evidence="1">
    <location>
        <begin position="447"/>
        <end position="477"/>
    </location>
</feature>
<feature type="compositionally biased region" description="Polar residues" evidence="1">
    <location>
        <begin position="158"/>
        <end position="182"/>
    </location>
</feature>
<dbReference type="AlphaFoldDB" id="W3X9X2"/>
<feature type="region of interest" description="Disordered" evidence="1">
    <location>
        <begin position="639"/>
        <end position="707"/>
    </location>
</feature>
<dbReference type="RefSeq" id="XP_007833745.1">
    <property type="nucleotide sequence ID" value="XM_007835554.1"/>
</dbReference>
<dbReference type="InParanoid" id="W3X9X2"/>
<feature type="compositionally biased region" description="Basic residues" evidence="1">
    <location>
        <begin position="732"/>
        <end position="744"/>
    </location>
</feature>
<dbReference type="HOGENOM" id="CLU_010785_1_0_1"/>
<dbReference type="GeneID" id="19271986"/>
<dbReference type="eggNOG" id="ENOG502TCM7">
    <property type="taxonomic scope" value="Eukaryota"/>
</dbReference>
<feature type="compositionally biased region" description="Low complexity" evidence="1">
    <location>
        <begin position="92"/>
        <end position="102"/>
    </location>
</feature>
<evidence type="ECO:0000256" key="1">
    <source>
        <dbReference type="SAM" id="MobiDB-lite"/>
    </source>
</evidence>
<name>W3X9X2_PESFW</name>
<dbReference type="OrthoDB" id="5244857at2759"/>
<sequence>MSMSGFSIRRLVSKRSEQRSSVDLRERECSGDEGFQDPSNPDSKDTRKESWFTTSRKQGKSWSSTSKFSFRPRSLPYNISSILLPLSSTETSASSSASSLCSCDRHGSPSLAGRSRSTLCSLGSRDESSELSLHASSTTSYDGNATSSPLSERDNDTDSTPTQSRLNSSRTNVDQIQESMPSSAEDKDKDTSRPGSSVLDATDTGVRHSVEEFIQEANKAFKIGNSFREVNATRTSFNETPRLPPAEANASAPRRRASVQRKPKKTYRFARSTATTPISPANSVRRKPSVKTVKRKKSTKARQPMKSHRKSLGPKPASKNNSKWTENMSDLLSGKLFQKIEADEMLTPAQLEAYKLRRLSKLQLAAREAAASETSLALETETVDTPVEPFHMDDLPSRIGSSGVKLTASTPIEERPDPAVLKGTAKNVIVTNENNNDELFLGQTKATGSRVLPSSDPAAKISTIQDDHPNQHSQTTSPSRYILRKIPELPTISENTTVRGDEELFLTHGPAKGRRSDSAASITTTTTTTLDPDYVYLRSTPYTLTAPRFRHGPIRLARADLCPEPQILGGEDGGLDWTAFQMAILGGAGDMYFFNNDNNERLARQHAADDADAICAWWDDWGFDDGYGALVASPSVDKDHHQHRNHYRSSSRLFPVSSSSRRPSDTTTSSSSSSSCDTSDSAGYSNPEDTQLYQDIGRDNPYSPKHKWETLRRKAVLEGRSMDLDVGDGTKNGRKGRRKHRNHKLSNNSSVGAKKKSGGGALDMRESLASMPQSPMLDLQVMTSDNGDVDIVPMGYNLSHDLGDFLSWGNENVHLGNVHYDDNFI</sequence>
<evidence type="ECO:0000313" key="2">
    <source>
        <dbReference type="EMBL" id="ETS81971.1"/>
    </source>
</evidence>
<feature type="region of interest" description="Disordered" evidence="1">
    <location>
        <begin position="92"/>
        <end position="204"/>
    </location>
</feature>
<feature type="region of interest" description="Disordered" evidence="1">
    <location>
        <begin position="1"/>
        <end position="72"/>
    </location>
</feature>
<feature type="compositionally biased region" description="Polar residues" evidence="1">
    <location>
        <begin position="130"/>
        <end position="150"/>
    </location>
</feature>
<evidence type="ECO:0000313" key="3">
    <source>
        <dbReference type="Proteomes" id="UP000030651"/>
    </source>
</evidence>
<protein>
    <submittedName>
        <fullName evidence="2">Uncharacterized protein</fullName>
    </submittedName>
</protein>
<proteinExistence type="predicted"/>
<dbReference type="KEGG" id="pfy:PFICI_06973"/>
<accession>W3X9X2</accession>